<keyword evidence="2" id="KW-0411">Iron-sulfur</keyword>
<keyword evidence="8" id="KW-1185">Reference proteome</keyword>
<dbReference type="Gene3D" id="3.40.50.360">
    <property type="match status" value="1"/>
</dbReference>
<evidence type="ECO:0000313" key="8">
    <source>
        <dbReference type="Proteomes" id="UP001141327"/>
    </source>
</evidence>
<comment type="similarity">
    <text evidence="1">Belongs to the NARF family.</text>
</comment>
<dbReference type="InterPro" id="IPR036991">
    <property type="entry name" value="Fe_hydrogenase_ssu_sf"/>
</dbReference>
<evidence type="ECO:0000256" key="3">
    <source>
        <dbReference type="SAM" id="MobiDB-lite"/>
    </source>
</evidence>
<dbReference type="Pfam" id="PF02906">
    <property type="entry name" value="Fe_hyd_lg_C"/>
    <property type="match status" value="1"/>
</dbReference>
<proteinExistence type="inferred from homology"/>
<dbReference type="PROSITE" id="PS51085">
    <property type="entry name" value="2FE2S_FER_2"/>
    <property type="match status" value="1"/>
</dbReference>
<dbReference type="SUPFAM" id="SSF54292">
    <property type="entry name" value="2Fe-2S ferredoxin-like"/>
    <property type="match status" value="1"/>
</dbReference>
<dbReference type="PRINTS" id="PR00369">
    <property type="entry name" value="FLAVODOXIN"/>
</dbReference>
<dbReference type="EMBL" id="JAPMOS010000075">
    <property type="protein sequence ID" value="KAJ4456293.1"/>
    <property type="molecule type" value="Genomic_DNA"/>
</dbReference>
<dbReference type="PROSITE" id="PS50902">
    <property type="entry name" value="FLAVODOXIN_LIKE"/>
    <property type="match status" value="1"/>
</dbReference>
<dbReference type="PROSITE" id="PS00198">
    <property type="entry name" value="4FE4S_FER_1"/>
    <property type="match status" value="1"/>
</dbReference>
<dbReference type="InterPro" id="IPR036010">
    <property type="entry name" value="2Fe-2S_ferredoxin-like_sf"/>
</dbReference>
<dbReference type="InterPro" id="IPR017900">
    <property type="entry name" value="4Fe4S_Fe_S_CS"/>
</dbReference>
<dbReference type="Pfam" id="PF00258">
    <property type="entry name" value="Flavodoxin_1"/>
    <property type="match status" value="1"/>
</dbReference>
<dbReference type="SUPFAM" id="SSF54862">
    <property type="entry name" value="4Fe-4S ferredoxins"/>
    <property type="match status" value="1"/>
</dbReference>
<dbReference type="InterPro" id="IPR009016">
    <property type="entry name" value="Fe_hydrogenase"/>
</dbReference>
<keyword evidence="2" id="KW-0408">Iron</keyword>
<dbReference type="PANTHER" id="PTHR11615">
    <property type="entry name" value="NITRATE, FORMATE, IRON DEHYDROGENASE"/>
    <property type="match status" value="1"/>
</dbReference>
<dbReference type="Gene3D" id="3.40.50.1780">
    <property type="match status" value="1"/>
</dbReference>
<accession>A0ABQ8UBZ0</accession>
<dbReference type="InterPro" id="IPR003149">
    <property type="entry name" value="Fe_hydrogenase_ssu"/>
</dbReference>
<dbReference type="SUPFAM" id="SSF53920">
    <property type="entry name" value="Fe-only hydrogenase"/>
    <property type="match status" value="1"/>
</dbReference>
<evidence type="ECO:0000259" key="5">
    <source>
        <dbReference type="PROSITE" id="PS51085"/>
    </source>
</evidence>
<protein>
    <submittedName>
        <fullName evidence="7">Iron hydrogenase</fullName>
    </submittedName>
</protein>
<comment type="caution">
    <text evidence="7">The sequence shown here is derived from an EMBL/GenBank/DDBJ whole genome shotgun (WGS) entry which is preliminary data.</text>
</comment>
<dbReference type="Gene3D" id="3.10.20.740">
    <property type="match status" value="1"/>
</dbReference>
<dbReference type="PROSITE" id="PS51379">
    <property type="entry name" value="4FE4S_FER_2"/>
    <property type="match status" value="2"/>
</dbReference>
<feature type="region of interest" description="Disordered" evidence="3">
    <location>
        <begin position="1"/>
        <end position="37"/>
    </location>
</feature>
<dbReference type="InterPro" id="IPR050340">
    <property type="entry name" value="Cytosolic_Fe-S_CAF"/>
</dbReference>
<evidence type="ECO:0000313" key="7">
    <source>
        <dbReference type="EMBL" id="KAJ4456293.1"/>
    </source>
</evidence>
<dbReference type="InterPro" id="IPR029039">
    <property type="entry name" value="Flavoprotein-like_sf"/>
</dbReference>
<dbReference type="InterPro" id="IPR001041">
    <property type="entry name" value="2Fe-2S_ferredoxin-type"/>
</dbReference>
<reference evidence="7" key="1">
    <citation type="journal article" date="2022" name="bioRxiv">
        <title>Genomics of Preaxostyla Flagellates Illuminates Evolutionary Transitions and the Path Towards Mitochondrial Loss.</title>
        <authorList>
            <person name="Novak L.V.F."/>
            <person name="Treitli S.C."/>
            <person name="Pyrih J."/>
            <person name="Halakuc P."/>
            <person name="Pipaliya S.V."/>
            <person name="Vacek V."/>
            <person name="Brzon O."/>
            <person name="Soukal P."/>
            <person name="Eme L."/>
            <person name="Dacks J.B."/>
            <person name="Karnkowska A."/>
            <person name="Elias M."/>
            <person name="Hampl V."/>
        </authorList>
    </citation>
    <scope>NUCLEOTIDE SEQUENCE</scope>
    <source>
        <strain evidence="7">RCP-MX</strain>
    </source>
</reference>
<evidence type="ECO:0000259" key="4">
    <source>
        <dbReference type="PROSITE" id="PS50902"/>
    </source>
</evidence>
<dbReference type="Pfam" id="PF02256">
    <property type="entry name" value="Fe_hyd_SSU"/>
    <property type="match status" value="1"/>
</dbReference>
<feature type="domain" description="Flavodoxin-like" evidence="4">
    <location>
        <begin position="658"/>
        <end position="802"/>
    </location>
</feature>
<feature type="compositionally biased region" description="Acidic residues" evidence="3">
    <location>
        <begin position="12"/>
        <end position="21"/>
    </location>
</feature>
<dbReference type="InterPro" id="IPR004108">
    <property type="entry name" value="Fe_hydrogenase_lsu_C"/>
</dbReference>
<dbReference type="SMART" id="SM00902">
    <property type="entry name" value="Fe_hyd_SSU"/>
    <property type="match status" value="1"/>
</dbReference>
<dbReference type="InterPro" id="IPR001094">
    <property type="entry name" value="Flavdoxin-like"/>
</dbReference>
<dbReference type="CDD" id="cd00207">
    <property type="entry name" value="fer2"/>
    <property type="match status" value="1"/>
</dbReference>
<feature type="domain" description="2Fe-2S ferredoxin-type" evidence="5">
    <location>
        <begin position="57"/>
        <end position="137"/>
    </location>
</feature>
<dbReference type="InterPro" id="IPR017896">
    <property type="entry name" value="4Fe4S_Fe-S-bd"/>
</dbReference>
<dbReference type="Proteomes" id="UP001141327">
    <property type="component" value="Unassembled WGS sequence"/>
</dbReference>
<evidence type="ECO:0000256" key="2">
    <source>
        <dbReference type="ARBA" id="ARBA00023014"/>
    </source>
</evidence>
<dbReference type="Gene3D" id="3.40.950.10">
    <property type="entry name" value="Fe-only Hydrogenase (Larger Subunit), Chain L, domain 3"/>
    <property type="match status" value="1"/>
</dbReference>
<dbReference type="Pfam" id="PF13510">
    <property type="entry name" value="Fer2_4"/>
    <property type="match status" value="1"/>
</dbReference>
<dbReference type="InterPro" id="IPR008254">
    <property type="entry name" value="Flavodoxin/NO_synth"/>
</dbReference>
<feature type="domain" description="4Fe-4S ferredoxin-type" evidence="6">
    <location>
        <begin position="189"/>
        <end position="219"/>
    </location>
</feature>
<dbReference type="Gene3D" id="3.30.70.20">
    <property type="match status" value="1"/>
</dbReference>
<sequence>MGAGASARYQDGDYEDDEQSRDEEGAASVCDDEGSQGTYSDTFDEQCLGQAAFSGPCKITINGVECVVTSGKLILEVLRERGVPIPSLCWHPRLPTVGKCKLCAVEMKDGHSPDWKKACACASVITPDMQIRTESQALRQHLAETLKKIAHGQAERGLFDKAVHHYNDTPDLQRLFGLARHSQVDNSNQAIVLDVEACTECSRCVTVCREVSGMNIYSMVGATAEFPIVKQYGRLIGDTECVACGQCAVFCPSGAIQEQNDVVAVVQAMQAGKVMVAGVAPATRIGLGEQLGLAGGLGYNKVPSLLRALGFQFVFDTNFTADLTIMEEGHELLGRIQAAVRPNGDFVMLLPHLSTARSPQQMLGSLVKNYFARKLGRRPDEICYVSIMPCTAKKQECKRPQLRTDDVPDVDYVLTVRETGDWIRAKGISPDAVSESEYDNPLGTHSGAGQLFGVSGGVMEAALRTAYELQTHETLPKLTFHEIRGLEGLRTSTVMMGSLELRVAVVSGGAAVRRLVDDILSNRAHYHFIEVMFCPGGCLGGGGMPRSENPHVLETRAARIYGLDERNVIRKSHENPQIRALYEDFLGEPLSPLAHRLLHTTYTPRPVPKPPPVLTPAPTAEQFFQHPGSIDDEGSIRTVSATDEAEDEALAAREAKKLSIFYATQTGNALAVAKLVVKSARQLGYDPVLLDLGKIDRSKFGKVRQAVFVVSTFWDGHFPEHARGFWDWLSQPFHDRRYLKLMRYSVFGLGNSTFELFNHAARCLDKRLAELGARRVSPIGDGDYEAKDKYRGTFRTWMKTFWKNLPRSLPVKKSG</sequence>
<name>A0ABQ8UBZ0_9EUKA</name>
<evidence type="ECO:0000259" key="6">
    <source>
        <dbReference type="PROSITE" id="PS51379"/>
    </source>
</evidence>
<organism evidence="7 8">
    <name type="scientific">Paratrimastix pyriformis</name>
    <dbReference type="NCBI Taxonomy" id="342808"/>
    <lineage>
        <taxon>Eukaryota</taxon>
        <taxon>Metamonada</taxon>
        <taxon>Preaxostyla</taxon>
        <taxon>Paratrimastigidae</taxon>
        <taxon>Paratrimastix</taxon>
    </lineage>
</organism>
<dbReference type="SUPFAM" id="SSF52218">
    <property type="entry name" value="Flavoproteins"/>
    <property type="match status" value="1"/>
</dbReference>
<keyword evidence="2" id="KW-0479">Metal-binding</keyword>
<gene>
    <name evidence="7" type="ORF">PAPYR_8530</name>
</gene>
<evidence type="ECO:0000256" key="1">
    <source>
        <dbReference type="ARBA" id="ARBA00006596"/>
    </source>
</evidence>
<dbReference type="Gene3D" id="4.10.260.20">
    <property type="entry name" value="Iron hydrogenase, small subunit"/>
    <property type="match status" value="1"/>
</dbReference>
<feature type="domain" description="4Fe-4S ferredoxin-type" evidence="6">
    <location>
        <begin position="233"/>
        <end position="261"/>
    </location>
</feature>